<dbReference type="Proteomes" id="UP000673375">
    <property type="component" value="Unassembled WGS sequence"/>
</dbReference>
<feature type="transmembrane region" description="Helical" evidence="1">
    <location>
        <begin position="77"/>
        <end position="99"/>
    </location>
</feature>
<dbReference type="EMBL" id="JAEDXU010000017">
    <property type="protein sequence ID" value="MBP1048495.1"/>
    <property type="molecule type" value="Genomic_DNA"/>
</dbReference>
<name>A0ABS4CPK2_9ENTE</name>
<reference evidence="2 3" key="1">
    <citation type="submission" date="2020-12" db="EMBL/GenBank/DDBJ databases">
        <title>Vagococcus allomyrinae sp. nov. and Enterococcus lavae sp. nov., isolated from the larvae of Allomyrina dichotoma.</title>
        <authorList>
            <person name="Lee S.D."/>
        </authorList>
    </citation>
    <scope>NUCLEOTIDE SEQUENCE [LARGE SCALE GENOMIC DNA]</scope>
    <source>
        <strain evidence="2 3">BWM-S5</strain>
    </source>
</reference>
<accession>A0ABS4CPK2</accession>
<comment type="caution">
    <text evidence="2">The sequence shown here is derived from an EMBL/GenBank/DDBJ whole genome shotgun (WGS) entry which is preliminary data.</text>
</comment>
<feature type="transmembrane region" description="Helical" evidence="1">
    <location>
        <begin position="47"/>
        <end position="70"/>
    </location>
</feature>
<sequence length="137" mass="15157">MRWVFLFFNLLMGFGASSGSFLALNAGARGAVGIDSSMLVNSPFTSFLIPGLFLLLILGGGNFIVGFLTLKKLSDFPYYQCLVGATLFLWIIIQCVMIWDIVALHVIFFSVGVIQFTLGLWTIKKHQIAFPFSAHQN</sequence>
<keyword evidence="1" id="KW-1133">Transmembrane helix</keyword>
<keyword evidence="1" id="KW-0472">Membrane</keyword>
<evidence type="ECO:0000313" key="2">
    <source>
        <dbReference type="EMBL" id="MBP1048495.1"/>
    </source>
</evidence>
<protein>
    <submittedName>
        <fullName evidence="2">Uncharacterized protein</fullName>
    </submittedName>
</protein>
<evidence type="ECO:0000313" key="3">
    <source>
        <dbReference type="Proteomes" id="UP000673375"/>
    </source>
</evidence>
<evidence type="ECO:0000256" key="1">
    <source>
        <dbReference type="SAM" id="Phobius"/>
    </source>
</evidence>
<proteinExistence type="predicted"/>
<gene>
    <name evidence="2" type="ORF">I6N96_19615</name>
</gene>
<feature type="transmembrane region" description="Helical" evidence="1">
    <location>
        <begin position="105"/>
        <end position="123"/>
    </location>
</feature>
<organism evidence="2 3">
    <name type="scientific">Enterococcus larvae</name>
    <dbReference type="NCBI Taxonomy" id="2794352"/>
    <lineage>
        <taxon>Bacteria</taxon>
        <taxon>Bacillati</taxon>
        <taxon>Bacillota</taxon>
        <taxon>Bacilli</taxon>
        <taxon>Lactobacillales</taxon>
        <taxon>Enterococcaceae</taxon>
        <taxon>Enterococcus</taxon>
    </lineage>
</organism>
<keyword evidence="3" id="KW-1185">Reference proteome</keyword>
<keyword evidence="1" id="KW-0812">Transmembrane</keyword>